<keyword evidence="13" id="KW-1185">Reference proteome</keyword>
<dbReference type="PANTHER" id="PTHR30042">
    <property type="entry name" value="POTASSIUM-TRANSPORTING ATPASE C CHAIN"/>
    <property type="match status" value="1"/>
</dbReference>
<keyword evidence="5 11" id="KW-0547">Nucleotide-binding</keyword>
<evidence type="ECO:0000313" key="13">
    <source>
        <dbReference type="Proteomes" id="UP000199656"/>
    </source>
</evidence>
<evidence type="ECO:0000256" key="10">
    <source>
        <dbReference type="ARBA" id="ARBA00023136"/>
    </source>
</evidence>
<accession>A0A1H4G5C2</accession>
<dbReference type="RefSeq" id="WP_089765170.1">
    <property type="nucleotide sequence ID" value="NZ_BKAT01000052.1"/>
</dbReference>
<keyword evidence="4 11" id="KW-0812">Transmembrane</keyword>
<keyword evidence="7 11" id="KW-0630">Potassium</keyword>
<comment type="subunit">
    <text evidence="11">The system is composed of three essential subunits: KdpA, KdpB and KdpC.</text>
</comment>
<dbReference type="PANTHER" id="PTHR30042:SF2">
    <property type="entry name" value="POTASSIUM-TRANSPORTING ATPASE KDPC SUBUNIT"/>
    <property type="match status" value="1"/>
</dbReference>
<dbReference type="OrthoDB" id="9809491at2"/>
<evidence type="ECO:0000256" key="4">
    <source>
        <dbReference type="ARBA" id="ARBA00022692"/>
    </source>
</evidence>
<dbReference type="GO" id="GO:0005524">
    <property type="term" value="F:ATP binding"/>
    <property type="evidence" value="ECO:0007669"/>
    <property type="project" value="UniProtKB-UniRule"/>
</dbReference>
<name>A0A1H4G5C2_9BACT</name>
<dbReference type="EMBL" id="FNRL01000032">
    <property type="protein sequence ID" value="SEB04481.1"/>
    <property type="molecule type" value="Genomic_DNA"/>
</dbReference>
<reference evidence="13" key="1">
    <citation type="submission" date="2016-10" db="EMBL/GenBank/DDBJ databases">
        <authorList>
            <person name="Varghese N."/>
            <person name="Submissions S."/>
        </authorList>
    </citation>
    <scope>NUCLEOTIDE SEQUENCE [LARGE SCALE GENOMIC DNA]</scope>
    <source>
        <strain evidence="13">DSM 23920</strain>
    </source>
</reference>
<keyword evidence="9 11" id="KW-0406">Ion transport</keyword>
<protein>
    <recommendedName>
        <fullName evidence="11">Potassium-transporting ATPase KdpC subunit</fullName>
    </recommendedName>
    <alternativeName>
        <fullName evidence="11">ATP phosphohydrolase [potassium-transporting] C chain</fullName>
    </alternativeName>
    <alternativeName>
        <fullName evidence="11">Potassium-binding and translocating subunit C</fullName>
    </alternativeName>
    <alternativeName>
        <fullName evidence="11">Potassium-translocating ATPase C chain</fullName>
    </alternativeName>
</protein>
<keyword evidence="8 11" id="KW-1133">Transmembrane helix</keyword>
<evidence type="ECO:0000256" key="3">
    <source>
        <dbReference type="ARBA" id="ARBA00022538"/>
    </source>
</evidence>
<sequence>MKKYLWPSIKLTIILIVLLGGLYPLFLSAVAKMAPGKGDGVKVVHNGKVVGYENIAQQFSDDKYFQPRPSTVNYNAAGSGGSNKAAGNPDYLKSVQERIDTFMVHNPEIKRTDIPVELVTASASGLDPDLSPAAALVQVPRIAKLRGIAPEKLKDLVAKNTKGPLLGLFGVPTINVLKLNIALDEMK</sequence>
<evidence type="ECO:0000256" key="6">
    <source>
        <dbReference type="ARBA" id="ARBA00022840"/>
    </source>
</evidence>
<dbReference type="HAMAP" id="MF_00276">
    <property type="entry name" value="KdpC"/>
    <property type="match status" value="1"/>
</dbReference>
<comment type="similarity">
    <text evidence="11">Belongs to the KdpC family.</text>
</comment>
<keyword evidence="1 11" id="KW-0813">Transport</keyword>
<evidence type="ECO:0000256" key="1">
    <source>
        <dbReference type="ARBA" id="ARBA00022448"/>
    </source>
</evidence>
<dbReference type="STRING" id="408074.SAMN05660909_04947"/>
<dbReference type="NCBIfam" id="TIGR00681">
    <property type="entry name" value="kdpC"/>
    <property type="match status" value="1"/>
</dbReference>
<evidence type="ECO:0000256" key="5">
    <source>
        <dbReference type="ARBA" id="ARBA00022741"/>
    </source>
</evidence>
<dbReference type="GO" id="GO:0008556">
    <property type="term" value="F:P-type potassium transmembrane transporter activity"/>
    <property type="evidence" value="ECO:0007669"/>
    <property type="project" value="InterPro"/>
</dbReference>
<evidence type="ECO:0000256" key="2">
    <source>
        <dbReference type="ARBA" id="ARBA00022475"/>
    </source>
</evidence>
<dbReference type="Pfam" id="PF02669">
    <property type="entry name" value="KdpC"/>
    <property type="match status" value="1"/>
</dbReference>
<evidence type="ECO:0000256" key="11">
    <source>
        <dbReference type="HAMAP-Rule" id="MF_00276"/>
    </source>
</evidence>
<comment type="function">
    <text evidence="11">Part of the high-affinity ATP-driven potassium transport (or Kdp) system, which catalyzes the hydrolysis of ATP coupled with the electrogenic transport of potassium into the cytoplasm. This subunit acts as a catalytic chaperone that increases the ATP-binding affinity of the ATP-hydrolyzing subunit KdpB by the formation of a transient KdpB/KdpC/ATP ternary complex.</text>
</comment>
<evidence type="ECO:0000256" key="9">
    <source>
        <dbReference type="ARBA" id="ARBA00023065"/>
    </source>
</evidence>
<dbReference type="Proteomes" id="UP000199656">
    <property type="component" value="Unassembled WGS sequence"/>
</dbReference>
<comment type="subcellular location">
    <subcellularLocation>
        <location evidence="11">Cell membrane</location>
        <topology evidence="11">Single-pass membrane protein</topology>
    </subcellularLocation>
</comment>
<evidence type="ECO:0000313" key="12">
    <source>
        <dbReference type="EMBL" id="SEB04481.1"/>
    </source>
</evidence>
<gene>
    <name evidence="11" type="primary">kdpC</name>
    <name evidence="12" type="ORF">SAMN05660909_04947</name>
</gene>
<keyword evidence="10 11" id="KW-0472">Membrane</keyword>
<keyword evidence="3 11" id="KW-0633">Potassium transport</keyword>
<evidence type="ECO:0000256" key="8">
    <source>
        <dbReference type="ARBA" id="ARBA00022989"/>
    </source>
</evidence>
<keyword evidence="2 11" id="KW-1003">Cell membrane</keyword>
<evidence type="ECO:0000256" key="7">
    <source>
        <dbReference type="ARBA" id="ARBA00022958"/>
    </source>
</evidence>
<keyword evidence="6 11" id="KW-0067">ATP-binding</keyword>
<dbReference type="PIRSF" id="PIRSF001296">
    <property type="entry name" value="K_ATPase_KdpC"/>
    <property type="match status" value="1"/>
</dbReference>
<proteinExistence type="inferred from homology"/>
<dbReference type="InterPro" id="IPR003820">
    <property type="entry name" value="KdpC"/>
</dbReference>
<dbReference type="NCBIfam" id="NF001454">
    <property type="entry name" value="PRK00315.1"/>
    <property type="match status" value="1"/>
</dbReference>
<dbReference type="AlphaFoldDB" id="A0A1H4G5C2"/>
<dbReference type="GO" id="GO:0005886">
    <property type="term" value="C:plasma membrane"/>
    <property type="evidence" value="ECO:0007669"/>
    <property type="project" value="UniProtKB-SubCell"/>
</dbReference>
<organism evidence="12 13">
    <name type="scientific">Chitinophaga terrae</name>
    <name type="common">ex Kim and Jung 2007</name>
    <dbReference type="NCBI Taxonomy" id="408074"/>
    <lineage>
        <taxon>Bacteria</taxon>
        <taxon>Pseudomonadati</taxon>
        <taxon>Bacteroidota</taxon>
        <taxon>Chitinophagia</taxon>
        <taxon>Chitinophagales</taxon>
        <taxon>Chitinophagaceae</taxon>
        <taxon>Chitinophaga</taxon>
    </lineage>
</organism>